<proteinExistence type="predicted"/>
<gene>
    <name evidence="7" type="ORF">MTR65_06215</name>
</gene>
<evidence type="ECO:0000256" key="3">
    <source>
        <dbReference type="ARBA" id="ARBA00022692"/>
    </source>
</evidence>
<evidence type="ECO:0000256" key="6">
    <source>
        <dbReference type="SAM" id="Phobius"/>
    </source>
</evidence>
<keyword evidence="5 6" id="KW-0472">Membrane</keyword>
<feature type="transmembrane region" description="Helical" evidence="6">
    <location>
        <begin position="25"/>
        <end position="43"/>
    </location>
</feature>
<keyword evidence="8" id="KW-1185">Reference proteome</keyword>
<reference evidence="7" key="1">
    <citation type="submission" date="2022-03" db="EMBL/GenBank/DDBJ databases">
        <title>Identification of a novel bacterium isolated from mangrove sediments.</title>
        <authorList>
            <person name="Pan X."/>
        </authorList>
    </citation>
    <scope>NUCLEOTIDE SEQUENCE</scope>
    <source>
        <strain evidence="7">B2637</strain>
    </source>
</reference>
<dbReference type="PANTHER" id="PTHR33931:SF2">
    <property type="entry name" value="HOLIN-LIKE PROTEIN CIDA"/>
    <property type="match status" value="1"/>
</dbReference>
<evidence type="ECO:0000256" key="4">
    <source>
        <dbReference type="ARBA" id="ARBA00022989"/>
    </source>
</evidence>
<feature type="transmembrane region" description="Helical" evidence="6">
    <location>
        <begin position="82"/>
        <end position="105"/>
    </location>
</feature>
<dbReference type="InterPro" id="IPR005538">
    <property type="entry name" value="LrgA/CidA"/>
</dbReference>
<evidence type="ECO:0000256" key="5">
    <source>
        <dbReference type="ARBA" id="ARBA00023136"/>
    </source>
</evidence>
<feature type="transmembrane region" description="Helical" evidence="6">
    <location>
        <begin position="50"/>
        <end position="70"/>
    </location>
</feature>
<keyword evidence="2" id="KW-1003">Cell membrane</keyword>
<comment type="caution">
    <text evidence="7">The sequence shown here is derived from an EMBL/GenBank/DDBJ whole genome shotgun (WGS) entry which is preliminary data.</text>
</comment>
<organism evidence="7 8">
    <name type="scientific">Novosphingobium mangrovi</name>
    <name type="common">ex Hu et al. 2023</name>
    <dbReference type="NCBI Taxonomy" id="2930094"/>
    <lineage>
        <taxon>Bacteria</taxon>
        <taxon>Pseudomonadati</taxon>
        <taxon>Pseudomonadota</taxon>
        <taxon>Alphaproteobacteria</taxon>
        <taxon>Sphingomonadales</taxon>
        <taxon>Sphingomonadaceae</taxon>
        <taxon>Novosphingobium</taxon>
    </lineage>
</organism>
<protein>
    <submittedName>
        <fullName evidence="7">CidA/LrgA family protein</fullName>
    </submittedName>
</protein>
<evidence type="ECO:0000256" key="2">
    <source>
        <dbReference type="ARBA" id="ARBA00022475"/>
    </source>
</evidence>
<dbReference type="PANTHER" id="PTHR33931">
    <property type="entry name" value="HOLIN-LIKE PROTEIN CIDA-RELATED"/>
    <property type="match status" value="1"/>
</dbReference>
<evidence type="ECO:0000313" key="8">
    <source>
        <dbReference type="Proteomes" id="UP001162802"/>
    </source>
</evidence>
<dbReference type="RefSeq" id="WP_243798222.1">
    <property type="nucleotide sequence ID" value="NZ_JALHAT010000006.1"/>
</dbReference>
<keyword evidence="4 6" id="KW-1133">Transmembrane helix</keyword>
<keyword evidence="3 6" id="KW-0812">Transmembrane</keyword>
<name>A0ABT0AAP0_9SPHN</name>
<sequence length="129" mass="13664">MLAAIFLLLACQLIGEALHRITGLALPGSVIGMVLLLGWLALVRRERPTLGAVSGWLTAHLSIMFVPAAVGLMQEGPALARYGLGLALATGVSTLLTIAVTALVFRWALRRFTPEEVGKRPVQPAERGA</sequence>
<dbReference type="Pfam" id="PF03788">
    <property type="entry name" value="LrgA"/>
    <property type="match status" value="1"/>
</dbReference>
<comment type="subcellular location">
    <subcellularLocation>
        <location evidence="1">Cell membrane</location>
        <topology evidence="1">Multi-pass membrane protein</topology>
    </subcellularLocation>
</comment>
<evidence type="ECO:0000313" key="7">
    <source>
        <dbReference type="EMBL" id="MCJ1960265.1"/>
    </source>
</evidence>
<dbReference type="EMBL" id="JALHAT010000006">
    <property type="protein sequence ID" value="MCJ1960265.1"/>
    <property type="molecule type" value="Genomic_DNA"/>
</dbReference>
<evidence type="ECO:0000256" key="1">
    <source>
        <dbReference type="ARBA" id="ARBA00004651"/>
    </source>
</evidence>
<dbReference type="Proteomes" id="UP001162802">
    <property type="component" value="Unassembled WGS sequence"/>
</dbReference>
<accession>A0ABT0AAP0</accession>